<evidence type="ECO:0000313" key="1">
    <source>
        <dbReference type="EMBL" id="TQM72425.1"/>
    </source>
</evidence>
<dbReference type="AlphaFoldDB" id="A0A543IPB9"/>
<dbReference type="EMBL" id="VFPQ01000002">
    <property type="protein sequence ID" value="TQM72425.1"/>
    <property type="molecule type" value="Genomic_DNA"/>
</dbReference>
<dbReference type="Proteomes" id="UP000319213">
    <property type="component" value="Unassembled WGS sequence"/>
</dbReference>
<gene>
    <name evidence="1" type="ORF">FHX40_4564</name>
</gene>
<reference evidence="1 2" key="1">
    <citation type="submission" date="2019-06" db="EMBL/GenBank/DDBJ databases">
        <title>Sequencing the genomes of 1000 actinobacteria strains.</title>
        <authorList>
            <person name="Klenk H.-P."/>
        </authorList>
    </citation>
    <scope>NUCLEOTIDE SEQUENCE [LARGE SCALE GENOMIC DNA]</scope>
    <source>
        <strain evidence="1 2">DSM 43186</strain>
    </source>
</reference>
<name>A0A543IPB9_9ACTN</name>
<protein>
    <submittedName>
        <fullName evidence="1">Uncharacterized protein</fullName>
    </submittedName>
</protein>
<keyword evidence="2" id="KW-1185">Reference proteome</keyword>
<proteinExistence type="predicted"/>
<accession>A0A543IPB9</accession>
<sequence>MNGGRHRCGVPYTPVRRIRWDVRQREEAARLDAEEPGWVVVYGPWSRRFMAFAAWPVSRGLVVDAHTPEDLWEAMRDAEMTDAATSSGRWHVNATPRP</sequence>
<comment type="caution">
    <text evidence="1">The sequence shown here is derived from an EMBL/GenBank/DDBJ whole genome shotgun (WGS) entry which is preliminary data.</text>
</comment>
<organism evidence="1 2">
    <name type="scientific">Thermopolyspora flexuosa</name>
    <dbReference type="NCBI Taxonomy" id="103836"/>
    <lineage>
        <taxon>Bacteria</taxon>
        <taxon>Bacillati</taxon>
        <taxon>Actinomycetota</taxon>
        <taxon>Actinomycetes</taxon>
        <taxon>Streptosporangiales</taxon>
        <taxon>Streptosporangiaceae</taxon>
        <taxon>Thermopolyspora</taxon>
    </lineage>
</organism>
<evidence type="ECO:0000313" key="2">
    <source>
        <dbReference type="Proteomes" id="UP000319213"/>
    </source>
</evidence>